<dbReference type="InterPro" id="IPR004560">
    <property type="entry name" value="L-Ru-5P_3-Epase"/>
</dbReference>
<sequence>MKYQLGLYEKALPSNLTWEEKFNIAKSAGYDFLEISIDETDEKLSRLDWTKEEINSLISIMQKTDFPIRSMCLSGHRKYPLGSLNEQTRLRSIMIAEKAINLADKLGIRIIQLAGYDVYYEKSNDETKKLFEVNLRKMVEMASAKGILLGFETMETEFMDTVSKAMEYVEKINSPYLGVYPDCGNLNNAAIKYDRDILDDIDAGVGKILAFHIKETVPGKYRDMHFGEGDVDFDKICKKLYELKINRFVTEFWHLGEDNYIEIVNEQCKFAKNVLAKYYN</sequence>
<dbReference type="GO" id="GO:0016861">
    <property type="term" value="F:intramolecular oxidoreductase activity, interconverting aldoses and ketoses"/>
    <property type="evidence" value="ECO:0007669"/>
    <property type="project" value="InterPro"/>
</dbReference>
<dbReference type="GO" id="GO:0019852">
    <property type="term" value="P:L-ascorbic acid metabolic process"/>
    <property type="evidence" value="ECO:0007669"/>
    <property type="project" value="TreeGrafter"/>
</dbReference>
<reference evidence="4 5" key="1">
    <citation type="submission" date="2019-01" db="EMBL/GenBank/DDBJ databases">
        <title>Draft Genome Sequences of Helcococcus ovis Strains Isolated from the Uterus and Vagina of Dairy Cows with Metritis.</title>
        <authorList>
            <person name="Cunha F."/>
            <person name="Jeon S.J."/>
            <person name="Kutzer P."/>
            <person name="Galvao K.N."/>
        </authorList>
    </citation>
    <scope>NUCLEOTIDE SEQUENCE [LARGE SCALE GENOMIC DNA]</scope>
    <source>
        <strain evidence="4 5">KG-37</strain>
    </source>
</reference>
<organism evidence="4 5">
    <name type="scientific">Helcococcus ovis</name>
    <dbReference type="NCBI Taxonomy" id="72026"/>
    <lineage>
        <taxon>Bacteria</taxon>
        <taxon>Bacillati</taxon>
        <taxon>Bacillota</taxon>
        <taxon>Tissierellia</taxon>
        <taxon>Tissierellales</taxon>
        <taxon>Peptoniphilaceae</taxon>
        <taxon>Helcococcus</taxon>
    </lineage>
</organism>
<dbReference type="AlphaFoldDB" id="A0A4R9C1B2"/>
<dbReference type="NCBIfam" id="NF009688">
    <property type="entry name" value="PRK13209.1"/>
    <property type="match status" value="1"/>
</dbReference>
<evidence type="ECO:0000256" key="1">
    <source>
        <dbReference type="ARBA" id="ARBA00023235"/>
    </source>
</evidence>
<comment type="caution">
    <text evidence="4">The sequence shown here is derived from an EMBL/GenBank/DDBJ whole genome shotgun (WGS) entry which is preliminary data.</text>
</comment>
<evidence type="ECO:0000259" key="3">
    <source>
        <dbReference type="Pfam" id="PF01261"/>
    </source>
</evidence>
<dbReference type="PANTHER" id="PTHR43489:SF1">
    <property type="entry name" value="L-RIBULOSE-5-PHOSPHATE 3-EPIMERASE SGBU-RELATED"/>
    <property type="match status" value="1"/>
</dbReference>
<accession>A0A4R9C1B2</accession>
<evidence type="ECO:0000313" key="4">
    <source>
        <dbReference type="EMBL" id="TFF66172.1"/>
    </source>
</evidence>
<proteinExistence type="predicted"/>
<name>A0A4R9C1B2_9FIRM</name>
<dbReference type="InterPro" id="IPR036237">
    <property type="entry name" value="Xyl_isomerase-like_sf"/>
</dbReference>
<evidence type="ECO:0000313" key="5">
    <source>
        <dbReference type="Proteomes" id="UP000297454"/>
    </source>
</evidence>
<dbReference type="NCBIfam" id="TIGR00542">
    <property type="entry name" value="hxl6Piso_put"/>
    <property type="match status" value="1"/>
</dbReference>
<dbReference type="InterPro" id="IPR050417">
    <property type="entry name" value="Sugar_Epim/Isomerase"/>
</dbReference>
<dbReference type="RefSeq" id="WP_134743833.1">
    <property type="nucleotide sequence ID" value="NZ_CP119761.1"/>
</dbReference>
<feature type="domain" description="Xylose isomerase-like TIM barrel" evidence="3">
    <location>
        <begin position="23"/>
        <end position="256"/>
    </location>
</feature>
<dbReference type="Gene3D" id="3.20.20.150">
    <property type="entry name" value="Divalent-metal-dependent TIM barrel enzymes"/>
    <property type="match status" value="1"/>
</dbReference>
<dbReference type="GO" id="GO:0034015">
    <property type="term" value="F:L-ribulose-5-phosphate 3-epimerase activity"/>
    <property type="evidence" value="ECO:0007669"/>
    <property type="project" value="TreeGrafter"/>
</dbReference>
<dbReference type="Proteomes" id="UP000297454">
    <property type="component" value="Unassembled WGS sequence"/>
</dbReference>
<protein>
    <recommendedName>
        <fullName evidence="2">L-ribulose-5-phosphate 3-epimerase</fullName>
    </recommendedName>
</protein>
<keyword evidence="5" id="KW-1185">Reference proteome</keyword>
<dbReference type="Pfam" id="PF01261">
    <property type="entry name" value="AP_endonuc_2"/>
    <property type="match status" value="1"/>
</dbReference>
<dbReference type="InterPro" id="IPR013022">
    <property type="entry name" value="Xyl_isomerase-like_TIM-brl"/>
</dbReference>
<keyword evidence="1 4" id="KW-0413">Isomerase</keyword>
<dbReference type="NCBIfam" id="NF009689">
    <property type="entry name" value="PRK13210.1"/>
    <property type="match status" value="1"/>
</dbReference>
<dbReference type="PANTHER" id="PTHR43489">
    <property type="entry name" value="ISOMERASE"/>
    <property type="match status" value="1"/>
</dbReference>
<evidence type="ECO:0000256" key="2">
    <source>
        <dbReference type="NCBIfam" id="TIGR00542"/>
    </source>
</evidence>
<dbReference type="EMBL" id="SCFR01000012">
    <property type="protein sequence ID" value="TFF66172.1"/>
    <property type="molecule type" value="Genomic_DNA"/>
</dbReference>
<dbReference type="SUPFAM" id="SSF51658">
    <property type="entry name" value="Xylose isomerase-like"/>
    <property type="match status" value="1"/>
</dbReference>
<gene>
    <name evidence="4" type="ORF">EQF91_04510</name>
</gene>